<dbReference type="InterPro" id="IPR024509">
    <property type="entry name" value="Anti-LPS_factor/Scygonadin"/>
</dbReference>
<evidence type="ECO:0000256" key="1">
    <source>
        <dbReference type="ARBA" id="ARBA00022529"/>
    </source>
</evidence>
<evidence type="ECO:0000256" key="3">
    <source>
        <dbReference type="SAM" id="SignalP"/>
    </source>
</evidence>
<keyword evidence="2" id="KW-0044">Antibiotic</keyword>
<name>A0AAU7YU15_ERISI</name>
<dbReference type="RefSeq" id="XP_050711929.1">
    <property type="nucleotide sequence ID" value="XM_050855972.1"/>
</dbReference>
<evidence type="ECO:0000313" key="4">
    <source>
        <dbReference type="EMBL" id="XCB13560.1"/>
    </source>
</evidence>
<reference evidence="4" key="1">
    <citation type="submission" date="2024-06" db="EMBL/GenBank/DDBJ databases">
        <authorList>
            <person name="Liu X."/>
            <person name="Ren Q."/>
        </authorList>
    </citation>
    <scope>NUCLEOTIDE SEQUENCE</scope>
</reference>
<dbReference type="InterPro" id="IPR038539">
    <property type="entry name" value="Anti-LPS_factor/Scygonadin_sf"/>
</dbReference>
<dbReference type="KEGG" id="esn:126996000"/>
<dbReference type="Gene3D" id="3.30.160.320">
    <property type="match status" value="1"/>
</dbReference>
<accession>A0AAU7YU15</accession>
<dbReference type="GeneID" id="126996000"/>
<keyword evidence="3" id="KW-0732">Signal</keyword>
<dbReference type="AlphaFoldDB" id="A0AAU7YU15"/>
<dbReference type="GO" id="GO:0042742">
    <property type="term" value="P:defense response to bacterium"/>
    <property type="evidence" value="ECO:0007669"/>
    <property type="project" value="UniProtKB-KW"/>
</dbReference>
<protein>
    <submittedName>
        <fullName evidence="4">ALF-L</fullName>
    </submittedName>
</protein>
<sequence length="125" mass="14214">MARGYVSLLVAVVVVAGVLHAPTPVQGFDFSAILSSVADTAINRLYVDREINIVDHYCTLNRSPHFYRWELKWRATVTCPGWTPIKGTARNYYSPNTAEREATRDFVRKAVDRGLIEKEDVTEWL</sequence>
<feature type="signal peptide" evidence="3">
    <location>
        <begin position="1"/>
        <end position="27"/>
    </location>
</feature>
<proteinExistence type="evidence at transcript level"/>
<organism evidence="4">
    <name type="scientific">Eriocheir sinensis</name>
    <name type="common">Chinese mitten crab</name>
    <dbReference type="NCBI Taxonomy" id="95602"/>
    <lineage>
        <taxon>Eukaryota</taxon>
        <taxon>Metazoa</taxon>
        <taxon>Ecdysozoa</taxon>
        <taxon>Arthropoda</taxon>
        <taxon>Crustacea</taxon>
        <taxon>Multicrustacea</taxon>
        <taxon>Malacostraca</taxon>
        <taxon>Eumalacostraca</taxon>
        <taxon>Eucarida</taxon>
        <taxon>Decapoda</taxon>
        <taxon>Pleocyemata</taxon>
        <taxon>Brachyura</taxon>
        <taxon>Eubrachyura</taxon>
        <taxon>Grapsoidea</taxon>
        <taxon>Varunidae</taxon>
        <taxon>Eriocheir</taxon>
    </lineage>
</organism>
<dbReference type="EMBL" id="PP920071">
    <property type="protein sequence ID" value="XCB13560.1"/>
    <property type="molecule type" value="mRNA"/>
</dbReference>
<feature type="chain" id="PRO_5043616532" evidence="3">
    <location>
        <begin position="28"/>
        <end position="125"/>
    </location>
</feature>
<dbReference type="Pfam" id="PF11630">
    <property type="entry name" value="Anti-LPS-SCYG"/>
    <property type="match status" value="1"/>
</dbReference>
<evidence type="ECO:0000256" key="2">
    <source>
        <dbReference type="ARBA" id="ARBA00023022"/>
    </source>
</evidence>
<keyword evidence="1" id="KW-0929">Antimicrobial</keyword>